<reference evidence="1" key="3">
    <citation type="submission" date="2019-12" db="EMBL/GenBank/DDBJ databases">
        <authorList>
            <consortium name="NCBI Pathogen Detection Project"/>
        </authorList>
    </citation>
    <scope>NUCLEOTIDE SEQUENCE</scope>
    <source>
        <strain evidence="1">1930</strain>
    </source>
</reference>
<dbReference type="RefSeq" id="WP_023623565.1">
    <property type="nucleotide sequence ID" value="NZ_CAMFGX010000018.1"/>
</dbReference>
<dbReference type="CDD" id="cd17027">
    <property type="entry name" value="T3SC_IA_YscB_AscB-like"/>
    <property type="match status" value="1"/>
</dbReference>
<reference evidence="1" key="1">
    <citation type="journal article" date="2018" name="Genome Biol.">
        <title>SKESA: strategic k-mer extension for scrupulous assemblies.</title>
        <authorList>
            <person name="Souvorov A."/>
            <person name="Agarwala R."/>
            <person name="Lipman D.J."/>
        </authorList>
    </citation>
    <scope>NUCLEOTIDE SEQUENCE</scope>
    <source>
        <strain evidence="1">1930</strain>
    </source>
</reference>
<dbReference type="Proteomes" id="UP000464718">
    <property type="component" value="Chromosome i"/>
</dbReference>
<dbReference type="EMBL" id="DACQKT010000013">
    <property type="protein sequence ID" value="HAS6679280.1"/>
    <property type="molecule type" value="Genomic_DNA"/>
</dbReference>
<organism evidence="1">
    <name type="scientific">Vibrio parahaemolyticus</name>
    <dbReference type="NCBI Taxonomy" id="670"/>
    <lineage>
        <taxon>Bacteria</taxon>
        <taxon>Pseudomonadati</taxon>
        <taxon>Pseudomonadota</taxon>
        <taxon>Gammaproteobacteria</taxon>
        <taxon>Vibrionales</taxon>
        <taxon>Vibrionaceae</taxon>
        <taxon>Vibrio</taxon>
    </lineage>
</organism>
<evidence type="ECO:0000313" key="3">
    <source>
        <dbReference type="Proteomes" id="UP000464718"/>
    </source>
</evidence>
<dbReference type="InterPro" id="IPR010261">
    <property type="entry name" value="Tir_chaperone"/>
</dbReference>
<accession>A0A2S1M950</accession>
<dbReference type="SUPFAM" id="SSF69635">
    <property type="entry name" value="Type III secretory system chaperone-like"/>
    <property type="match status" value="1"/>
</dbReference>
<dbReference type="EMBL" id="CP034298">
    <property type="protein sequence ID" value="QHH09573.1"/>
    <property type="molecule type" value="Genomic_DNA"/>
</dbReference>
<gene>
    <name evidence="2" type="ORF">EHC69_09355</name>
    <name evidence="1" type="ORF">I7278_21015</name>
</gene>
<dbReference type="GO" id="GO:0030254">
    <property type="term" value="P:protein secretion by the type III secretion system"/>
    <property type="evidence" value="ECO:0007669"/>
    <property type="project" value="InterPro"/>
</dbReference>
<evidence type="ECO:0000313" key="1">
    <source>
        <dbReference type="EMBL" id="HAS6679280.1"/>
    </source>
</evidence>
<dbReference type="Pfam" id="PF05932">
    <property type="entry name" value="CesT"/>
    <property type="match status" value="1"/>
</dbReference>
<dbReference type="Proteomes" id="UP000856022">
    <property type="component" value="Unassembled WGS sequence"/>
</dbReference>
<evidence type="ECO:0000313" key="2">
    <source>
        <dbReference type="EMBL" id="QHH09573.1"/>
    </source>
</evidence>
<dbReference type="NCBIfam" id="TIGR02513">
    <property type="entry name" value="type_III_yscB"/>
    <property type="match status" value="1"/>
</dbReference>
<proteinExistence type="predicted"/>
<dbReference type="AlphaFoldDB" id="A0A2S1M950"/>
<reference evidence="2 3" key="2">
    <citation type="submission" date="2018-12" db="EMBL/GenBank/DDBJ databases">
        <title>Genomic insights into the evolutionary origins and pathogenicity of five Vibrio parahaemolyticus strains isolated from the shrimp with acute hepatopancreatic necrosis disease (AHPND).</title>
        <authorList>
            <person name="Yang Q."/>
            <person name="Dong X."/>
            <person name="Xie G."/>
            <person name="Fu S."/>
            <person name="Zou P."/>
            <person name="Sun J."/>
            <person name="Wang Y."/>
            <person name="Huang J."/>
        </authorList>
    </citation>
    <scope>NUCLEOTIDE SEQUENCE [LARGE SCALE GENOMIC DNA]</scope>
    <source>
        <strain evidence="2 3">20160303005-1</strain>
    </source>
</reference>
<name>A0A2S1M950_VIBPH</name>
<dbReference type="Gene3D" id="3.30.1460.10">
    <property type="match status" value="1"/>
</dbReference>
<protein>
    <submittedName>
        <fullName evidence="1">YscB family type III secretion system chaperone</fullName>
    </submittedName>
</protein>
<sequence>MLDKMMKSLAETLGIGPFIAGENGAYTIEVDQLTLTIKQHSSWILWETALPLRFNEHLDYQQEQALKRCMQLSLKTLRDTPSVLTTNADQQLILQGKAMIENTSNEQFAELLAQHANGCERYMELLEHERVNHTISHHVWLP</sequence>
<dbReference type="InterPro" id="IPR013353">
    <property type="entry name" value="T3SS_YscB"/>
</dbReference>